<feature type="binding site" evidence="12 15">
    <location>
        <position position="199"/>
    </location>
    <ligand>
        <name>pyruvate</name>
        <dbReference type="ChEBI" id="CHEBI:15361"/>
    </ligand>
</feature>
<comment type="function">
    <text evidence="1 12">Catalyzes the condensation of (S)-aspartate-beta-semialdehyde [(S)-ASA] and pyruvate to 4-hydroxy-tetrahydrodipicolinate (HTPA).</text>
</comment>
<evidence type="ECO:0000256" key="1">
    <source>
        <dbReference type="ARBA" id="ARBA00003294"/>
    </source>
</evidence>
<name>A0A840NI53_9PSEU</name>
<feature type="site" description="Part of a proton relay during catalysis" evidence="12">
    <location>
        <position position="110"/>
    </location>
</feature>
<evidence type="ECO:0000256" key="10">
    <source>
        <dbReference type="ARBA" id="ARBA00023270"/>
    </source>
</evidence>
<evidence type="ECO:0000256" key="14">
    <source>
        <dbReference type="PIRSR" id="PIRSR001365-1"/>
    </source>
</evidence>
<dbReference type="UniPathway" id="UPA00034">
    <property type="reaction ID" value="UER00017"/>
</dbReference>
<feature type="active site" description="Schiff-base intermediate with substrate" evidence="12 14">
    <location>
        <position position="164"/>
    </location>
</feature>
<dbReference type="Proteomes" id="UP000580474">
    <property type="component" value="Unassembled WGS sequence"/>
</dbReference>
<dbReference type="GO" id="GO:0008840">
    <property type="term" value="F:4-hydroxy-tetrahydrodipicolinate synthase activity"/>
    <property type="evidence" value="ECO:0007669"/>
    <property type="project" value="UniProtKB-UniRule"/>
</dbReference>
<keyword evidence="6 12" id="KW-0028">Amino-acid biosynthesis</keyword>
<keyword evidence="8 12" id="KW-0457">Lysine biosynthesis</keyword>
<evidence type="ECO:0000256" key="3">
    <source>
        <dbReference type="ARBA" id="ARBA00007592"/>
    </source>
</evidence>
<evidence type="ECO:0000256" key="15">
    <source>
        <dbReference type="PIRSR" id="PIRSR001365-2"/>
    </source>
</evidence>
<evidence type="ECO:0000313" key="17">
    <source>
        <dbReference type="Proteomes" id="UP000580474"/>
    </source>
</evidence>
<dbReference type="PANTHER" id="PTHR12128:SF66">
    <property type="entry name" value="4-HYDROXY-2-OXOGLUTARATE ALDOLASE, MITOCHONDRIAL"/>
    <property type="match status" value="1"/>
</dbReference>
<dbReference type="Pfam" id="PF00701">
    <property type="entry name" value="DHDPS"/>
    <property type="match status" value="1"/>
</dbReference>
<dbReference type="InterPro" id="IPR002220">
    <property type="entry name" value="DapA-like"/>
</dbReference>
<dbReference type="EMBL" id="JACHIV010000001">
    <property type="protein sequence ID" value="MBB5068852.1"/>
    <property type="molecule type" value="Genomic_DNA"/>
</dbReference>
<dbReference type="NCBIfam" id="TIGR00674">
    <property type="entry name" value="dapA"/>
    <property type="match status" value="1"/>
</dbReference>
<evidence type="ECO:0000256" key="9">
    <source>
        <dbReference type="ARBA" id="ARBA00023239"/>
    </source>
</evidence>
<protein>
    <recommendedName>
        <fullName evidence="4 12">4-hydroxy-tetrahydrodipicolinate synthase</fullName>
        <shortName evidence="12">HTPA synthase</shortName>
        <ecNumber evidence="4 12">4.3.3.7</ecNumber>
    </recommendedName>
</protein>
<keyword evidence="9 12" id="KW-0456">Lyase</keyword>
<feature type="site" description="Part of a proton relay during catalysis" evidence="12">
    <location>
        <position position="47"/>
    </location>
</feature>
<dbReference type="PRINTS" id="PR00146">
    <property type="entry name" value="DHPICSNTHASE"/>
</dbReference>
<accession>A0A840NI53</accession>
<dbReference type="RefSeq" id="WP_184478618.1">
    <property type="nucleotide sequence ID" value="NZ_JACHIV010000001.1"/>
</dbReference>
<keyword evidence="5 12" id="KW-0963">Cytoplasm</keyword>
<comment type="catalytic activity">
    <reaction evidence="11 12">
        <text>L-aspartate 4-semialdehyde + pyruvate = (2S,4S)-4-hydroxy-2,3,4,5-tetrahydrodipicolinate + H2O + H(+)</text>
        <dbReference type="Rhea" id="RHEA:34171"/>
        <dbReference type="ChEBI" id="CHEBI:15361"/>
        <dbReference type="ChEBI" id="CHEBI:15377"/>
        <dbReference type="ChEBI" id="CHEBI:15378"/>
        <dbReference type="ChEBI" id="CHEBI:67139"/>
        <dbReference type="ChEBI" id="CHEBI:537519"/>
        <dbReference type="EC" id="4.3.3.7"/>
    </reaction>
</comment>
<organism evidence="16 17">
    <name type="scientific">Saccharopolyspora gloriosae</name>
    <dbReference type="NCBI Taxonomy" id="455344"/>
    <lineage>
        <taxon>Bacteria</taxon>
        <taxon>Bacillati</taxon>
        <taxon>Actinomycetota</taxon>
        <taxon>Actinomycetes</taxon>
        <taxon>Pseudonocardiales</taxon>
        <taxon>Pseudonocardiaceae</taxon>
        <taxon>Saccharopolyspora</taxon>
    </lineage>
</organism>
<proteinExistence type="inferred from homology"/>
<dbReference type="Gene3D" id="3.20.20.70">
    <property type="entry name" value="Aldolase class I"/>
    <property type="match status" value="1"/>
</dbReference>
<gene>
    <name evidence="12" type="primary">dapA</name>
    <name evidence="16" type="ORF">BJ969_001940</name>
</gene>
<dbReference type="InterPro" id="IPR005263">
    <property type="entry name" value="DapA"/>
</dbReference>
<dbReference type="PANTHER" id="PTHR12128">
    <property type="entry name" value="DIHYDRODIPICOLINATE SYNTHASE"/>
    <property type="match status" value="1"/>
</dbReference>
<keyword evidence="7 12" id="KW-0220">Diaminopimelate biosynthesis</keyword>
<comment type="similarity">
    <text evidence="3 12 13">Belongs to the DapA family.</text>
</comment>
<sequence length="284" mass="30065">MTTTLGTLLTAIVTPFDDELKVDEDAFVALLHHVIDSGSDGIVVCGTTGEAATLTNEEHLRLVEIACAERPEGVTILGSTGSNDTAQACAMTERVTELGVDGVLSVTPYYNRPNRRGLVRHYAEIANATDKPIVLYNIPARTATDMPNDLLAELAQIERVDYVKQANDDNLALVDGLGVYAGNNETFARTLDMGGAGGIVVASHIAGPQMRRMVEEPEHRAELDASLKDLYSALSVTTNPIPVKAALNLLGHPVGGPRLPLAEADEAEIEVVRAALVSGGFLAA</sequence>
<evidence type="ECO:0000256" key="7">
    <source>
        <dbReference type="ARBA" id="ARBA00022915"/>
    </source>
</evidence>
<dbReference type="GO" id="GO:0005829">
    <property type="term" value="C:cytosol"/>
    <property type="evidence" value="ECO:0007669"/>
    <property type="project" value="TreeGrafter"/>
</dbReference>
<evidence type="ECO:0000256" key="2">
    <source>
        <dbReference type="ARBA" id="ARBA00005120"/>
    </source>
</evidence>
<comment type="subunit">
    <text evidence="12">Homotetramer; dimer of dimers.</text>
</comment>
<evidence type="ECO:0000256" key="11">
    <source>
        <dbReference type="ARBA" id="ARBA00047836"/>
    </source>
</evidence>
<comment type="caution">
    <text evidence="12">Was originally thought to be a dihydrodipicolinate synthase (DHDPS), catalyzing the condensation of (S)-aspartate-beta-semialdehyde [(S)-ASA] and pyruvate to dihydrodipicolinate (DHDP). However, it was shown in E.coli that the product of the enzymatic reaction is not dihydrodipicolinate but in fact (4S)-4-hydroxy-2,3,4,5-tetrahydro-(2S)-dipicolinic acid (HTPA), and that the consecutive dehydration reaction leading to DHDP is not spontaneous but catalyzed by DapB.</text>
</comment>
<dbReference type="GO" id="GO:0019877">
    <property type="term" value="P:diaminopimelate biosynthetic process"/>
    <property type="evidence" value="ECO:0007669"/>
    <property type="project" value="UniProtKB-UniRule"/>
</dbReference>
<dbReference type="InterPro" id="IPR020624">
    <property type="entry name" value="Schiff_base-form_aldolases_CS"/>
</dbReference>
<dbReference type="CDD" id="cd00950">
    <property type="entry name" value="DHDPS"/>
    <property type="match status" value="1"/>
</dbReference>
<reference evidence="16 17" key="1">
    <citation type="submission" date="2020-08" db="EMBL/GenBank/DDBJ databases">
        <title>Sequencing the genomes of 1000 actinobacteria strains.</title>
        <authorList>
            <person name="Klenk H.-P."/>
        </authorList>
    </citation>
    <scope>NUCLEOTIDE SEQUENCE [LARGE SCALE GENOMIC DNA]</scope>
    <source>
        <strain evidence="16 17">DSM 45582</strain>
    </source>
</reference>
<dbReference type="SUPFAM" id="SSF51569">
    <property type="entry name" value="Aldolase"/>
    <property type="match status" value="1"/>
</dbReference>
<evidence type="ECO:0000256" key="5">
    <source>
        <dbReference type="ARBA" id="ARBA00022490"/>
    </source>
</evidence>
<feature type="active site" description="Proton donor/acceptor" evidence="12 14">
    <location>
        <position position="136"/>
    </location>
</feature>
<keyword evidence="17" id="KW-1185">Reference proteome</keyword>
<dbReference type="AlphaFoldDB" id="A0A840NI53"/>
<dbReference type="PIRSF" id="PIRSF001365">
    <property type="entry name" value="DHDPS"/>
    <property type="match status" value="1"/>
</dbReference>
<dbReference type="PROSITE" id="PS00665">
    <property type="entry name" value="DHDPS_1"/>
    <property type="match status" value="1"/>
</dbReference>
<comment type="subcellular location">
    <subcellularLocation>
        <location evidence="12">Cytoplasm</location>
    </subcellularLocation>
</comment>
<evidence type="ECO:0000256" key="13">
    <source>
        <dbReference type="PIRNR" id="PIRNR001365"/>
    </source>
</evidence>
<comment type="caution">
    <text evidence="16">The sequence shown here is derived from an EMBL/GenBank/DDBJ whole genome shotgun (WGS) entry which is preliminary data.</text>
</comment>
<dbReference type="SMART" id="SM01130">
    <property type="entry name" value="DHDPS"/>
    <property type="match status" value="1"/>
</dbReference>
<dbReference type="GO" id="GO:0009089">
    <property type="term" value="P:lysine biosynthetic process via diaminopimelate"/>
    <property type="evidence" value="ECO:0007669"/>
    <property type="project" value="UniProtKB-UniRule"/>
</dbReference>
<keyword evidence="10 12" id="KW-0704">Schiff base</keyword>
<evidence type="ECO:0000256" key="4">
    <source>
        <dbReference type="ARBA" id="ARBA00012086"/>
    </source>
</evidence>
<evidence type="ECO:0000256" key="6">
    <source>
        <dbReference type="ARBA" id="ARBA00022605"/>
    </source>
</evidence>
<evidence type="ECO:0000256" key="12">
    <source>
        <dbReference type="HAMAP-Rule" id="MF_00418"/>
    </source>
</evidence>
<feature type="binding site" evidence="12 15">
    <location>
        <position position="48"/>
    </location>
    <ligand>
        <name>pyruvate</name>
        <dbReference type="ChEBI" id="CHEBI:15361"/>
    </ligand>
</feature>
<dbReference type="InterPro" id="IPR013785">
    <property type="entry name" value="Aldolase_TIM"/>
</dbReference>
<dbReference type="HAMAP" id="MF_00418">
    <property type="entry name" value="DapA"/>
    <property type="match status" value="1"/>
</dbReference>
<evidence type="ECO:0000313" key="16">
    <source>
        <dbReference type="EMBL" id="MBB5068852.1"/>
    </source>
</evidence>
<comment type="pathway">
    <text evidence="2 12">Amino-acid biosynthesis; L-lysine biosynthesis via DAP pathway; (S)-tetrahydrodipicolinate from L-aspartate: step 3/4.</text>
</comment>
<dbReference type="EC" id="4.3.3.7" evidence="4 12"/>
<evidence type="ECO:0000256" key="8">
    <source>
        <dbReference type="ARBA" id="ARBA00023154"/>
    </source>
</evidence>